<comment type="catalytic activity">
    <reaction evidence="19">
        <text>a 1,2-diacyl-sn-glycero-3-phosphocholine(in) = a 1,2-diacyl-sn-glycero-3-phosphocholine(out)</text>
        <dbReference type="Rhea" id="RHEA:38571"/>
        <dbReference type="ChEBI" id="CHEBI:57643"/>
    </reaction>
</comment>
<keyword evidence="15" id="KW-0968">Cytoplasmic vesicle</keyword>
<feature type="transmembrane region" description="Helical" evidence="20">
    <location>
        <begin position="718"/>
        <end position="737"/>
    </location>
</feature>
<evidence type="ECO:0000256" key="13">
    <source>
        <dbReference type="ARBA" id="ARBA00023055"/>
    </source>
</evidence>
<feature type="transmembrane region" description="Helical" evidence="20">
    <location>
        <begin position="315"/>
        <end position="337"/>
    </location>
</feature>
<feature type="compositionally biased region" description="Basic residues" evidence="21">
    <location>
        <begin position="777"/>
        <end position="788"/>
    </location>
</feature>
<dbReference type="OrthoDB" id="2020634at2759"/>
<dbReference type="Pfam" id="PF04109">
    <property type="entry name" value="ATG9"/>
    <property type="match status" value="1"/>
</dbReference>
<organism evidence="22 23">
    <name type="scientific">Zygosaccharomyces rouxii</name>
    <dbReference type="NCBI Taxonomy" id="4956"/>
    <lineage>
        <taxon>Eukaryota</taxon>
        <taxon>Fungi</taxon>
        <taxon>Dikarya</taxon>
        <taxon>Ascomycota</taxon>
        <taxon>Saccharomycotina</taxon>
        <taxon>Saccharomycetes</taxon>
        <taxon>Saccharomycetales</taxon>
        <taxon>Saccharomycetaceae</taxon>
        <taxon>Zygosaccharomyces</taxon>
    </lineage>
</organism>
<feature type="region of interest" description="Disordered" evidence="21">
    <location>
        <begin position="40"/>
        <end position="155"/>
    </location>
</feature>
<feature type="compositionally biased region" description="Polar residues" evidence="21">
    <location>
        <begin position="953"/>
        <end position="962"/>
    </location>
</feature>
<evidence type="ECO:0000256" key="2">
    <source>
        <dbReference type="ARBA" id="ARBA00004477"/>
    </source>
</evidence>
<dbReference type="PANTHER" id="PTHR13038:SF10">
    <property type="entry name" value="AUTOPHAGY-RELATED PROTEIN 9"/>
    <property type="match status" value="1"/>
</dbReference>
<dbReference type="GO" id="GO:0000139">
    <property type="term" value="C:Golgi membrane"/>
    <property type="evidence" value="ECO:0007669"/>
    <property type="project" value="UniProtKB-SubCell"/>
</dbReference>
<dbReference type="GO" id="GO:0006869">
    <property type="term" value="P:lipid transport"/>
    <property type="evidence" value="ECO:0007669"/>
    <property type="project" value="UniProtKB-KW"/>
</dbReference>
<evidence type="ECO:0000313" key="23">
    <source>
        <dbReference type="Proteomes" id="UP000187013"/>
    </source>
</evidence>
<feature type="region of interest" description="Disordered" evidence="21">
    <location>
        <begin position="896"/>
        <end position="968"/>
    </location>
</feature>
<evidence type="ECO:0000256" key="10">
    <source>
        <dbReference type="ARBA" id="ARBA00022989"/>
    </source>
</evidence>
<proteinExistence type="inferred from homology"/>
<dbReference type="PANTHER" id="PTHR13038">
    <property type="entry name" value="APG9 AUTOPHAGY 9"/>
    <property type="match status" value="1"/>
</dbReference>
<comment type="function">
    <text evidence="20">Phospholipid scramblase involved in autophagy. Cycles between the preautophagosomal structure/phagophore assembly site (PAS) and the cytoplasmic vesicle pool and supplies membrane for the growing autophagosome. Lipid scramblase activity plays a key role in preautophagosomal structure/phagophore assembly by distributing the phospholipids that arrive through ATG2 from the cytoplasmic to the luminal leaflet of the bilayer, thereby driving autophagosomal membrane expansion.</text>
</comment>
<comment type="catalytic activity">
    <reaction evidence="16">
        <text>a 1,2-diacyl-sn-glycero-3-phospho-L-serine(in) = a 1,2-diacyl-sn-glycero-3-phospho-L-serine(out)</text>
        <dbReference type="Rhea" id="RHEA:38663"/>
        <dbReference type="ChEBI" id="CHEBI:57262"/>
    </reaction>
</comment>
<evidence type="ECO:0000256" key="6">
    <source>
        <dbReference type="ARBA" id="ARBA00018074"/>
    </source>
</evidence>
<evidence type="ECO:0000256" key="4">
    <source>
        <dbReference type="ARBA" id="ARBA00004653"/>
    </source>
</evidence>
<feature type="transmembrane region" description="Helical" evidence="20">
    <location>
        <begin position="612"/>
        <end position="634"/>
    </location>
</feature>
<dbReference type="GO" id="GO:0030659">
    <property type="term" value="C:cytoplasmic vesicle membrane"/>
    <property type="evidence" value="ECO:0007669"/>
    <property type="project" value="UniProtKB-SubCell"/>
</dbReference>
<dbReference type="Proteomes" id="UP000187013">
    <property type="component" value="Unassembled WGS sequence"/>
</dbReference>
<evidence type="ECO:0000256" key="18">
    <source>
        <dbReference type="ARBA" id="ARBA00024621"/>
    </source>
</evidence>
<feature type="transmembrane region" description="Helical" evidence="20">
    <location>
        <begin position="527"/>
        <end position="551"/>
    </location>
</feature>
<feature type="compositionally biased region" description="Basic and acidic residues" evidence="21">
    <location>
        <begin position="908"/>
        <end position="917"/>
    </location>
</feature>
<comment type="similarity">
    <text evidence="5 20">Belongs to the ATG9 family.</text>
</comment>
<comment type="caution">
    <text evidence="22">The sequence shown here is derived from an EMBL/GenBank/DDBJ whole genome shotgun (WGS) entry which is preliminary data.</text>
</comment>
<comment type="catalytic activity">
    <reaction evidence="17">
        <text>a 1,2-diacyl-sn-glycero-3-phosphoethanolamine(in) = a 1,2-diacyl-sn-glycero-3-phosphoethanolamine(out)</text>
        <dbReference type="Rhea" id="RHEA:38895"/>
        <dbReference type="ChEBI" id="CHEBI:64612"/>
    </reaction>
</comment>
<feature type="compositionally biased region" description="Acidic residues" evidence="21">
    <location>
        <begin position="132"/>
        <end position="153"/>
    </location>
</feature>
<keyword evidence="9" id="KW-0256">Endoplasmic reticulum</keyword>
<evidence type="ECO:0000256" key="14">
    <source>
        <dbReference type="ARBA" id="ARBA00023136"/>
    </source>
</evidence>
<feature type="compositionally biased region" description="Acidic residues" evidence="21">
    <location>
        <begin position="81"/>
        <end position="101"/>
    </location>
</feature>
<dbReference type="GO" id="GO:0034497">
    <property type="term" value="P:protein localization to phagophore assembly site"/>
    <property type="evidence" value="ECO:0007669"/>
    <property type="project" value="TreeGrafter"/>
</dbReference>
<protein>
    <recommendedName>
        <fullName evidence="6 20">Autophagy-related protein 9</fullName>
    </recommendedName>
</protein>
<keyword evidence="14 20" id="KW-0472">Membrane</keyword>
<dbReference type="GO" id="GO:0061709">
    <property type="term" value="P:reticulophagy"/>
    <property type="evidence" value="ECO:0007669"/>
    <property type="project" value="TreeGrafter"/>
</dbReference>
<reference evidence="22 23" key="1">
    <citation type="submission" date="2016-08" db="EMBL/GenBank/DDBJ databases">
        <title>Draft genome sequence of allopolyploid Zygosaccharomyces rouxii.</title>
        <authorList>
            <person name="Watanabe J."/>
            <person name="Uehara K."/>
            <person name="Mogi Y."/>
            <person name="Tsukioka Y."/>
        </authorList>
    </citation>
    <scope>NUCLEOTIDE SEQUENCE [LARGE SCALE GENOMIC DNA]</scope>
    <source>
        <strain evidence="22 23">NBRC 110957</strain>
    </source>
</reference>
<evidence type="ECO:0000256" key="12">
    <source>
        <dbReference type="ARBA" id="ARBA00023034"/>
    </source>
</evidence>
<keyword evidence="7 20" id="KW-0813">Transport</keyword>
<keyword evidence="12" id="KW-0333">Golgi apparatus</keyword>
<keyword evidence="8 20" id="KW-0812">Transmembrane</keyword>
<keyword evidence="10 20" id="KW-1133">Transmembrane helix</keyword>
<dbReference type="GO" id="GO:0034045">
    <property type="term" value="C:phagophore assembly site membrane"/>
    <property type="evidence" value="ECO:0007669"/>
    <property type="project" value="UniProtKB-SubCell"/>
</dbReference>
<evidence type="ECO:0000256" key="11">
    <source>
        <dbReference type="ARBA" id="ARBA00023006"/>
    </source>
</evidence>
<comment type="catalytic activity">
    <reaction evidence="18">
        <text>a 1,2-diacyl-sn-glycero-3-phospho-(1D-myo-inositol-3-phosphate)(in) = a 1,2-diacyl-sn-glycero-3-phospho-(1D-myo-inositol-3-phosphate)(out)</text>
        <dbReference type="Rhea" id="RHEA:67920"/>
        <dbReference type="ChEBI" id="CHEBI:58088"/>
    </reaction>
</comment>
<dbReference type="GO" id="GO:0000422">
    <property type="term" value="P:autophagy of mitochondrion"/>
    <property type="evidence" value="ECO:0007669"/>
    <property type="project" value="TreeGrafter"/>
</dbReference>
<evidence type="ECO:0000256" key="7">
    <source>
        <dbReference type="ARBA" id="ARBA00022448"/>
    </source>
</evidence>
<evidence type="ECO:0000256" key="19">
    <source>
        <dbReference type="ARBA" id="ARBA00024631"/>
    </source>
</evidence>
<dbReference type="GO" id="GO:0034727">
    <property type="term" value="P:piecemeal microautophagy of the nucleus"/>
    <property type="evidence" value="ECO:0007669"/>
    <property type="project" value="TreeGrafter"/>
</dbReference>
<evidence type="ECO:0000256" key="1">
    <source>
        <dbReference type="ARBA" id="ARBA00004439"/>
    </source>
</evidence>
<comment type="subcellular location">
    <subcellularLocation>
        <location evidence="1">Cytoplasmic vesicle membrane</location>
        <topology evidence="1">Multi-pass membrane protein</topology>
    </subcellularLocation>
    <subcellularLocation>
        <location evidence="2">Endoplasmic reticulum membrane</location>
        <topology evidence="2">Multi-pass membrane protein</topology>
    </subcellularLocation>
    <subcellularLocation>
        <location evidence="4">Golgi apparatus membrane</location>
        <topology evidence="4">Multi-pass membrane protein</topology>
    </subcellularLocation>
    <subcellularLocation>
        <location evidence="3 20">Preautophagosomal structure membrane</location>
        <topology evidence="3 20">Multi-pass membrane protein</topology>
    </subcellularLocation>
</comment>
<keyword evidence="13 20" id="KW-0445">Lipid transport</keyword>
<evidence type="ECO:0000256" key="15">
    <source>
        <dbReference type="ARBA" id="ARBA00023329"/>
    </source>
</evidence>
<dbReference type="GO" id="GO:0005789">
    <property type="term" value="C:endoplasmic reticulum membrane"/>
    <property type="evidence" value="ECO:0007669"/>
    <property type="project" value="UniProtKB-SubCell"/>
</dbReference>
<evidence type="ECO:0000313" key="22">
    <source>
        <dbReference type="EMBL" id="GAV55163.1"/>
    </source>
</evidence>
<evidence type="ECO:0000256" key="3">
    <source>
        <dbReference type="ARBA" id="ARBA00004511"/>
    </source>
</evidence>
<feature type="transmembrane region" description="Helical" evidence="20">
    <location>
        <begin position="369"/>
        <end position="387"/>
    </location>
</feature>
<name>A0A1Q3AI46_ZYGRO</name>
<accession>A0A1Q3AI46</accession>
<feature type="compositionally biased region" description="Basic and acidic residues" evidence="21">
    <location>
        <begin position="40"/>
        <end position="49"/>
    </location>
</feature>
<evidence type="ECO:0000256" key="9">
    <source>
        <dbReference type="ARBA" id="ARBA00022824"/>
    </source>
</evidence>
<dbReference type="EMBL" id="BDGX01000045">
    <property type="protein sequence ID" value="GAV55163.1"/>
    <property type="molecule type" value="Genomic_DNA"/>
</dbReference>
<evidence type="ECO:0000256" key="20">
    <source>
        <dbReference type="RuleBase" id="RU364027"/>
    </source>
</evidence>
<evidence type="ECO:0000256" key="16">
    <source>
        <dbReference type="ARBA" id="ARBA00024479"/>
    </source>
</evidence>
<feature type="compositionally biased region" description="Acidic residues" evidence="21">
    <location>
        <begin position="816"/>
        <end position="827"/>
    </location>
</feature>
<dbReference type="AlphaFoldDB" id="A0A1Q3AI46"/>
<evidence type="ECO:0000256" key="5">
    <source>
        <dbReference type="ARBA" id="ARBA00006185"/>
    </source>
</evidence>
<sequence>MDRNKPSSQSNGRDTFLSRVFGLQSDDVTTSIHTDELSQLREQDAHDDSQLSAVRAGVESEGSDEDEEEVRVPESDQGTTSEEDADIEQGEAIIQEEEPTTEDVALNDESVMPSFQRRKTEDSMPKVGQLSSEEEQDGGSEAVEDEDEDEADEDRPLFSKIASTNPKQPRKSSHQNHSLLFQRILKHNKQKDQQQKLFTSSKDTNNRRIPIDLEAQNENRGSGHGGGGGGRGMHNSFITKGDQLGKKIFNSGGFNLKRPNILNNISVLNNTPVNRLHSLSPKERALWKWANVENLDIFLQDVYNYYLGSGYFCMVLLKALNLATLTFVVLISTYMGYCIDYSKVPHSHTFAEITIDKCYKNNITGFTKFLLWIFYIFVVLKVAQLYFDIQNLNEIHNFYTYLLNISDKELQSIPWQNVIQQIIFLKDQNALTANVVEVKAKNRIDAHDVANRIMRKENYLIALYNNDVLDLSLPIPLYRTSPLTKTLEWNINLCIMGYAFNESGFLKQSFLKPSQHEYVKEELQKRFMLAGFLNIILSPFLVSYFVLLYFFRYFNEYKTSPGSLGARQYTPMAEWKFREYNELYHLFQKRIGLSTFLADRYIDQFPKEGINLMLRFVAFVTGSFVAILGIFTILDPENFLNFEITHDKTALFYITVLGTVWTVCRGSISDEYNVFDPDETIQELAAYTHYLPAEWEGKHHTEDVKNEFCKLYNLKIIILLRELASLIMTPFILWFSLPRSADRIVEFFRDNSVYVDGLGYVCKYAMFEINDSMDTKNRRRKDSRRGSRNTRSSTKISDLSSGRRPSHQEDGSDGALESDESEVENEDKELAVNKMMQSYMYFMEDYENSENALGKHQLPHKKYEGSSEGVRNLSNSYSWKKQFKPGQRPELFRIGRHALEVNKPLRRNSRDRSDTSTRRRKNKGSQLNNDLNKDVEESFISSVPLQHYDLPNSGPNGDNTRSSGGGVLGLVKEYYKKSDIGR</sequence>
<gene>
    <name evidence="22" type="ORF">ZYGR_0AS04870</name>
</gene>
<evidence type="ECO:0000256" key="21">
    <source>
        <dbReference type="SAM" id="MobiDB-lite"/>
    </source>
</evidence>
<dbReference type="GO" id="GO:0005776">
    <property type="term" value="C:autophagosome"/>
    <property type="evidence" value="ECO:0007669"/>
    <property type="project" value="TreeGrafter"/>
</dbReference>
<evidence type="ECO:0000256" key="17">
    <source>
        <dbReference type="ARBA" id="ARBA00024615"/>
    </source>
</evidence>
<feature type="region of interest" description="Disordered" evidence="21">
    <location>
        <begin position="775"/>
        <end position="827"/>
    </location>
</feature>
<keyword evidence="11 20" id="KW-0072">Autophagy</keyword>
<dbReference type="InterPro" id="IPR007241">
    <property type="entry name" value="Autophagy-rel_prot_9"/>
</dbReference>
<evidence type="ECO:0000256" key="8">
    <source>
        <dbReference type="ARBA" id="ARBA00022692"/>
    </source>
</evidence>